<organism evidence="2 3">
    <name type="scientific">Streptomyces phage Hank144</name>
    <dbReference type="NCBI Taxonomy" id="2301573"/>
    <lineage>
        <taxon>Viruses</taxon>
        <taxon>Duplodnaviria</taxon>
        <taxon>Heunggongvirae</taxon>
        <taxon>Uroviricota</taxon>
        <taxon>Caudoviricetes</taxon>
        <taxon>Arquatrovirinae</taxon>
        <taxon>Janusvirus</taxon>
        <taxon>Janusvirus hank144</taxon>
    </lineage>
</organism>
<dbReference type="RefSeq" id="YP_010055116.1">
    <property type="nucleotide sequence ID" value="NC_054661.1"/>
</dbReference>
<dbReference type="GeneID" id="64471037"/>
<name>A0A385DQJ6_9CAUD</name>
<proteinExistence type="predicted"/>
<evidence type="ECO:0000313" key="2">
    <source>
        <dbReference type="EMBL" id="AXQ61117.1"/>
    </source>
</evidence>
<keyword evidence="3" id="KW-1185">Reference proteome</keyword>
<evidence type="ECO:0000313" key="3">
    <source>
        <dbReference type="Proteomes" id="UP000264086"/>
    </source>
</evidence>
<gene>
    <name evidence="2" type="primary">64</name>
    <name evidence="2" type="ORF">SEA_HANK144_64</name>
</gene>
<evidence type="ECO:0000256" key="1">
    <source>
        <dbReference type="SAM" id="MobiDB-lite"/>
    </source>
</evidence>
<dbReference type="KEGG" id="vg:64471037"/>
<protein>
    <submittedName>
        <fullName evidence="2">Uncharacterized protein</fullName>
    </submittedName>
</protein>
<feature type="region of interest" description="Disordered" evidence="1">
    <location>
        <begin position="1"/>
        <end position="25"/>
    </location>
</feature>
<accession>A0A385DQJ6</accession>
<dbReference type="Proteomes" id="UP000264086">
    <property type="component" value="Segment"/>
</dbReference>
<sequence length="96" mass="10997">MSTDSLKNFERDLRARSAAHEGREPLSEDRITLLVIRQLVAEYQLRAEERRGELDDLIKDGESEGSLAYDEAQTEIETAEAEDLYLLFDALTQRLP</sequence>
<dbReference type="EMBL" id="MH669004">
    <property type="protein sequence ID" value="AXQ61117.1"/>
    <property type="molecule type" value="Genomic_DNA"/>
</dbReference>
<reference evidence="2 3" key="1">
    <citation type="submission" date="2018-07" db="EMBL/GenBank/DDBJ databases">
        <authorList>
            <person name="Amani N.Z."/>
            <person name="Ambroziak M.E."/>
            <person name="Biju A."/>
            <person name="Bushnell W."/>
            <person name="Calia C.N."/>
            <person name="Chen Y.J."/>
            <person name="Hill L.T."/>
            <person name="Karpinska S."/>
            <person name="Martinez K.C."/>
            <person name="Medwid J.R."/>
            <person name="Nguyen C."/>
            <person name="Oliver A."/>
            <person name="Pham J.P."/>
            <person name="Ramsey M.R."/>
            <person name="Ravi S."/>
            <person name="Sardina J.R."/>
            <person name="Senecal S.L."/>
            <person name="Sheen J."/>
            <person name="Shende N.V."/>
            <person name="Shi C.Y."/>
            <person name="Stuart L.C."/>
            <person name="Vu L."/>
            <person name="Wang L.Q."/>
            <person name="West L.J."/>
            <person name="Westgaard A.C."/>
            <person name="Liu R.B."/>
            <person name="Pierce E.C."/>
            <person name="Mohan S."/>
            <person name="Pogliano J."/>
            <person name="Delesalle V.A."/>
            <person name="Garlena R.A."/>
            <person name="Russell D.A."/>
            <person name="Pope W.H."/>
            <person name="Jacobs-Sera D."/>
            <person name="Hatfull G.F."/>
        </authorList>
    </citation>
    <scope>NUCLEOTIDE SEQUENCE [LARGE SCALE GENOMIC DNA]</scope>
</reference>
<feature type="compositionally biased region" description="Basic and acidic residues" evidence="1">
    <location>
        <begin position="7"/>
        <end position="25"/>
    </location>
</feature>